<dbReference type="InterPro" id="IPR006143">
    <property type="entry name" value="RND_pump_MFP"/>
</dbReference>
<dbReference type="Gene3D" id="2.40.50.100">
    <property type="match status" value="1"/>
</dbReference>
<evidence type="ECO:0000256" key="1">
    <source>
        <dbReference type="ARBA" id="ARBA00009477"/>
    </source>
</evidence>
<keyword evidence="2" id="KW-0732">Signal</keyword>
<evidence type="ECO:0000259" key="4">
    <source>
        <dbReference type="Pfam" id="PF25967"/>
    </source>
</evidence>
<feature type="signal peptide" evidence="2">
    <location>
        <begin position="1"/>
        <end position="19"/>
    </location>
</feature>
<evidence type="ECO:0000256" key="2">
    <source>
        <dbReference type="SAM" id="SignalP"/>
    </source>
</evidence>
<dbReference type="GO" id="GO:0015562">
    <property type="term" value="F:efflux transmembrane transporter activity"/>
    <property type="evidence" value="ECO:0007669"/>
    <property type="project" value="TreeGrafter"/>
</dbReference>
<dbReference type="Pfam" id="PF25967">
    <property type="entry name" value="RND-MFP_C"/>
    <property type="match status" value="1"/>
</dbReference>
<dbReference type="PANTHER" id="PTHR30469:SF15">
    <property type="entry name" value="HLYD FAMILY OF SECRETION PROTEINS"/>
    <property type="match status" value="1"/>
</dbReference>
<dbReference type="PRINTS" id="PR01490">
    <property type="entry name" value="RTXTOXIND"/>
</dbReference>
<dbReference type="EMBL" id="JAIOIV010000105">
    <property type="protein sequence ID" value="MBZ0157133.1"/>
    <property type="molecule type" value="Genomic_DNA"/>
</dbReference>
<dbReference type="AlphaFoldDB" id="A0A953J7H6"/>
<dbReference type="Pfam" id="PF25954">
    <property type="entry name" value="Beta-barrel_RND_2"/>
    <property type="match status" value="1"/>
</dbReference>
<dbReference type="Gene3D" id="2.40.30.170">
    <property type="match status" value="1"/>
</dbReference>
<evidence type="ECO:0000259" key="3">
    <source>
        <dbReference type="Pfam" id="PF25954"/>
    </source>
</evidence>
<dbReference type="Proteomes" id="UP000705867">
    <property type="component" value="Unassembled WGS sequence"/>
</dbReference>
<dbReference type="PROSITE" id="PS51257">
    <property type="entry name" value="PROKAR_LIPOPROTEIN"/>
    <property type="match status" value="1"/>
</dbReference>
<sequence length="407" mass="44068">MRKIIIIALPCILLLMVIAAGCRPAAGPATKAASEERRTVRLVAVELGRLPRTVTVNGTLAADEKMVTGFKVAGRISEIVVDLGSIVRKNQLLARLDPTDFLHRAEQAEAALRQARARLGLSPEGTDDRVDPERTALVREARAVLDEARLYRDRMAKLVEKDFIPRIDFDAAVSRLLVAESRYQASIEEVRDRQALLAQRKSERALARQQLSDTALYAPMDGAVSERKASPGEFLAAGAPVVGLVRTHPLRLKVSVPEREAAAIRAGQEVRVRVEGGGGEQAGRVVRLSPIIEEQNRTLTVEITVENRLGRFKPGSFAQAEILVDTAHHVVLAPASAVVTFAGIEKVIGVKDGRAVERRIRTGRRIGNRVEVLEGLAAGDLIVAEPGNLSGGQPVVVAQQEARAEAR</sequence>
<evidence type="ECO:0000313" key="6">
    <source>
        <dbReference type="Proteomes" id="UP000705867"/>
    </source>
</evidence>
<dbReference type="InterPro" id="IPR058627">
    <property type="entry name" value="MdtA-like_C"/>
</dbReference>
<evidence type="ECO:0000313" key="5">
    <source>
        <dbReference type="EMBL" id="MBZ0157133.1"/>
    </source>
</evidence>
<feature type="domain" description="CusB-like beta-barrel" evidence="3">
    <location>
        <begin position="252"/>
        <end position="321"/>
    </location>
</feature>
<dbReference type="NCBIfam" id="TIGR01730">
    <property type="entry name" value="RND_mfp"/>
    <property type="match status" value="1"/>
</dbReference>
<gene>
    <name evidence="5" type="ORF">K8I29_13085</name>
</gene>
<name>A0A953J7H6_9BACT</name>
<dbReference type="FunFam" id="2.40.30.170:FF:000010">
    <property type="entry name" value="Efflux RND transporter periplasmic adaptor subunit"/>
    <property type="match status" value="1"/>
</dbReference>
<reference evidence="5" key="1">
    <citation type="journal article" date="2021" name="bioRxiv">
        <title>Unraveling nitrogen, sulfur and carbon metabolic pathways and microbial community transcriptional responses to substrate deprivation and toxicity stresses in a bioreactor mimicking anoxic brackish coastal sediment conditions.</title>
        <authorList>
            <person name="Martins P.D."/>
            <person name="Echeveste M.J."/>
            <person name="Arshad A."/>
            <person name="Kurth J."/>
            <person name="Ouboter H."/>
            <person name="Jetten M.S.M."/>
            <person name="Welte C.U."/>
        </authorList>
    </citation>
    <scope>NUCLEOTIDE SEQUENCE</scope>
    <source>
        <strain evidence="5">MAG_39</strain>
    </source>
</reference>
<dbReference type="PANTHER" id="PTHR30469">
    <property type="entry name" value="MULTIDRUG RESISTANCE PROTEIN MDTA"/>
    <property type="match status" value="1"/>
</dbReference>
<feature type="chain" id="PRO_5037831867" evidence="2">
    <location>
        <begin position="20"/>
        <end position="407"/>
    </location>
</feature>
<comment type="similarity">
    <text evidence="1">Belongs to the membrane fusion protein (MFP) (TC 8.A.1) family.</text>
</comment>
<dbReference type="GO" id="GO:1990281">
    <property type="term" value="C:efflux pump complex"/>
    <property type="evidence" value="ECO:0007669"/>
    <property type="project" value="TreeGrafter"/>
</dbReference>
<reference evidence="5" key="2">
    <citation type="submission" date="2021-08" db="EMBL/GenBank/DDBJ databases">
        <authorList>
            <person name="Dalcin Martins P."/>
        </authorList>
    </citation>
    <scope>NUCLEOTIDE SEQUENCE</scope>
    <source>
        <strain evidence="5">MAG_39</strain>
    </source>
</reference>
<dbReference type="SUPFAM" id="SSF111369">
    <property type="entry name" value="HlyD-like secretion proteins"/>
    <property type="match status" value="2"/>
</dbReference>
<dbReference type="InterPro" id="IPR058792">
    <property type="entry name" value="Beta-barrel_RND_2"/>
</dbReference>
<protein>
    <submittedName>
        <fullName evidence="5">Efflux RND transporter periplasmic adaptor subunit</fullName>
    </submittedName>
</protein>
<comment type="caution">
    <text evidence="5">The sequence shown here is derived from an EMBL/GenBank/DDBJ whole genome shotgun (WGS) entry which is preliminary data.</text>
</comment>
<organism evidence="5 6">
    <name type="scientific">Candidatus Nitrobium versatile</name>
    <dbReference type="NCBI Taxonomy" id="2884831"/>
    <lineage>
        <taxon>Bacteria</taxon>
        <taxon>Pseudomonadati</taxon>
        <taxon>Nitrospirota</taxon>
        <taxon>Nitrospiria</taxon>
        <taxon>Nitrospirales</taxon>
        <taxon>Nitrospiraceae</taxon>
        <taxon>Candidatus Nitrobium</taxon>
    </lineage>
</organism>
<accession>A0A953J7H6</accession>
<feature type="domain" description="Multidrug resistance protein MdtA-like C-terminal permuted SH3" evidence="4">
    <location>
        <begin position="330"/>
        <end position="384"/>
    </location>
</feature>
<proteinExistence type="inferred from homology"/>
<dbReference type="Gene3D" id="2.40.420.20">
    <property type="match status" value="1"/>
</dbReference>